<keyword evidence="16" id="KW-1185">Reference proteome</keyword>
<feature type="transmembrane region" description="Helical" evidence="12">
    <location>
        <begin position="286"/>
        <end position="305"/>
    </location>
</feature>
<feature type="domain" description="C2" evidence="13">
    <location>
        <begin position="815"/>
        <end position="949"/>
    </location>
</feature>
<keyword evidence="5" id="KW-0677">Repeat</keyword>
<dbReference type="PROSITE" id="PS50004">
    <property type="entry name" value="C2"/>
    <property type="match status" value="2"/>
</dbReference>
<keyword evidence="7 12" id="KW-1133">Transmembrane helix</keyword>
<feature type="domain" description="SMP-LTD" evidence="14">
    <location>
        <begin position="337"/>
        <end position="601"/>
    </location>
</feature>
<evidence type="ECO:0000256" key="1">
    <source>
        <dbReference type="ARBA" id="ARBA00004586"/>
    </source>
</evidence>
<dbReference type="InterPro" id="IPR031468">
    <property type="entry name" value="SMP_LBD"/>
</dbReference>
<feature type="compositionally biased region" description="Basic and acidic residues" evidence="11">
    <location>
        <begin position="55"/>
        <end position="79"/>
    </location>
</feature>
<feature type="region of interest" description="Disordered" evidence="11">
    <location>
        <begin position="785"/>
        <end position="806"/>
    </location>
</feature>
<feature type="region of interest" description="Disordered" evidence="11">
    <location>
        <begin position="412"/>
        <end position="472"/>
    </location>
</feature>
<evidence type="ECO:0000313" key="16">
    <source>
        <dbReference type="Proteomes" id="UP000664203"/>
    </source>
</evidence>
<evidence type="ECO:0000256" key="3">
    <source>
        <dbReference type="ARBA" id="ARBA00022553"/>
    </source>
</evidence>
<feature type="compositionally biased region" description="Polar residues" evidence="11">
    <location>
        <begin position="124"/>
        <end position="142"/>
    </location>
</feature>
<evidence type="ECO:0000256" key="10">
    <source>
        <dbReference type="ARBA" id="ARBA00023136"/>
    </source>
</evidence>
<dbReference type="PROSITE" id="PS51847">
    <property type="entry name" value="SMP"/>
    <property type="match status" value="1"/>
</dbReference>
<evidence type="ECO:0008006" key="17">
    <source>
        <dbReference type="Google" id="ProtNLM"/>
    </source>
</evidence>
<dbReference type="SMART" id="SM00239">
    <property type="entry name" value="C2"/>
    <property type="match status" value="2"/>
</dbReference>
<organism evidence="15 16">
    <name type="scientific">Alectoria fallacina</name>
    <dbReference type="NCBI Taxonomy" id="1903189"/>
    <lineage>
        <taxon>Eukaryota</taxon>
        <taxon>Fungi</taxon>
        <taxon>Dikarya</taxon>
        <taxon>Ascomycota</taxon>
        <taxon>Pezizomycotina</taxon>
        <taxon>Lecanoromycetes</taxon>
        <taxon>OSLEUM clade</taxon>
        <taxon>Lecanoromycetidae</taxon>
        <taxon>Lecanorales</taxon>
        <taxon>Lecanorineae</taxon>
        <taxon>Parmeliaceae</taxon>
        <taxon>Alectoria</taxon>
    </lineage>
</organism>
<evidence type="ECO:0000256" key="2">
    <source>
        <dbReference type="ARBA" id="ARBA00022448"/>
    </source>
</evidence>
<dbReference type="CDD" id="cd04052">
    <property type="entry name" value="C2B_Tricalbin-like"/>
    <property type="match status" value="1"/>
</dbReference>
<evidence type="ECO:0000256" key="12">
    <source>
        <dbReference type="SAM" id="Phobius"/>
    </source>
</evidence>
<evidence type="ECO:0000256" key="4">
    <source>
        <dbReference type="ARBA" id="ARBA00022692"/>
    </source>
</evidence>
<dbReference type="GO" id="GO:0006869">
    <property type="term" value="P:lipid transport"/>
    <property type="evidence" value="ECO:0007669"/>
    <property type="project" value="UniProtKB-KW"/>
</dbReference>
<feature type="compositionally biased region" description="Basic and acidic residues" evidence="11">
    <location>
        <begin position="441"/>
        <end position="462"/>
    </location>
</feature>
<feature type="region of interest" description="Disordered" evidence="11">
    <location>
        <begin position="1193"/>
        <end position="1213"/>
    </location>
</feature>
<feature type="compositionally biased region" description="Low complexity" evidence="11">
    <location>
        <begin position="197"/>
        <end position="206"/>
    </location>
</feature>
<evidence type="ECO:0000256" key="8">
    <source>
        <dbReference type="ARBA" id="ARBA00023055"/>
    </source>
</evidence>
<dbReference type="PANTHER" id="PTHR47348:SF2">
    <property type="entry name" value="MEIOTICALLY UP-REGULATED 190 PROTEIN"/>
    <property type="match status" value="1"/>
</dbReference>
<feature type="region of interest" description="Disordered" evidence="11">
    <location>
        <begin position="1"/>
        <end position="162"/>
    </location>
</feature>
<dbReference type="InterPro" id="IPR037767">
    <property type="entry name" value="C2A_Mug190-like"/>
</dbReference>
<dbReference type="InterPro" id="IPR000008">
    <property type="entry name" value="C2_dom"/>
</dbReference>
<dbReference type="Pfam" id="PF00168">
    <property type="entry name" value="C2"/>
    <property type="match status" value="2"/>
</dbReference>
<dbReference type="EMBL" id="CAJPDR010000568">
    <property type="protein sequence ID" value="CAF9939778.1"/>
    <property type="molecule type" value="Genomic_DNA"/>
</dbReference>
<feature type="region of interest" description="Disordered" evidence="11">
    <location>
        <begin position="849"/>
        <end position="869"/>
    </location>
</feature>
<feature type="compositionally biased region" description="Basic residues" evidence="11">
    <location>
        <begin position="145"/>
        <end position="157"/>
    </location>
</feature>
<name>A0A8H3J334_9LECA</name>
<feature type="compositionally biased region" description="Basic and acidic residues" evidence="11">
    <location>
        <begin position="412"/>
        <end position="428"/>
    </location>
</feature>
<dbReference type="OrthoDB" id="419768at2759"/>
<feature type="region of interest" description="Disordered" evidence="11">
    <location>
        <begin position="176"/>
        <end position="222"/>
    </location>
</feature>
<keyword evidence="8" id="KW-0445">Lipid transport</keyword>
<proteinExistence type="predicted"/>
<evidence type="ECO:0000259" key="14">
    <source>
        <dbReference type="PROSITE" id="PS51847"/>
    </source>
</evidence>
<accession>A0A8H3J334</accession>
<keyword evidence="10 12" id="KW-0472">Membrane</keyword>
<feature type="transmembrane region" description="Helical" evidence="12">
    <location>
        <begin position="244"/>
        <end position="265"/>
    </location>
</feature>
<dbReference type="InterPro" id="IPR035892">
    <property type="entry name" value="C2_domain_sf"/>
</dbReference>
<feature type="region of interest" description="Disordered" evidence="11">
    <location>
        <begin position="1150"/>
        <end position="1179"/>
    </location>
</feature>
<dbReference type="CDD" id="cd21676">
    <property type="entry name" value="SMP_Mug190"/>
    <property type="match status" value="1"/>
</dbReference>
<evidence type="ECO:0000259" key="13">
    <source>
        <dbReference type="PROSITE" id="PS50004"/>
    </source>
</evidence>
<dbReference type="Pfam" id="PF25669">
    <property type="entry name" value="SMP_MUG190-like"/>
    <property type="match status" value="2"/>
</dbReference>
<feature type="compositionally biased region" description="Polar residues" evidence="11">
    <location>
        <begin position="80"/>
        <end position="97"/>
    </location>
</feature>
<dbReference type="GO" id="GO:0005789">
    <property type="term" value="C:endoplasmic reticulum membrane"/>
    <property type="evidence" value="ECO:0007669"/>
    <property type="project" value="UniProtKB-SubCell"/>
</dbReference>
<keyword evidence="6" id="KW-0256">Endoplasmic reticulum</keyword>
<comment type="subcellular location">
    <subcellularLocation>
        <location evidence="1">Endoplasmic reticulum membrane</location>
    </subcellularLocation>
</comment>
<dbReference type="CDD" id="cd04041">
    <property type="entry name" value="C2A_fungal"/>
    <property type="match status" value="1"/>
</dbReference>
<dbReference type="Proteomes" id="UP000664203">
    <property type="component" value="Unassembled WGS sequence"/>
</dbReference>
<sequence length="1269" mass="141357">MSNHDNFDENAASRTIQAPYTERHPIPTISGYQDRKQERQEDSEATISQSNVENESPKTEEDHGLLDSTKRFLHLDGHVNDQTVNEQHPYSSYNRNVDGNPPDSEAKNDHKDSVPRDDGDQDGSEQSTTLKDTSEAVNNTLDPRQKRKNMKHMKRNHAPREVTDPVTHLKVMVHDTTNKELQTVPENEPPPGLTHRSATGASAGSKSKSELEQEMQEQQGCHQQMEKLFPPPSFAATKEEIASIYSLAFTVGTGSLLLTALVLLIGSHLISARTHVPRSWLQTLKLSSLLLVIGVGAGGGLIWGIQGWLNHRINDIWDEEVWDSARKQEREITNSPTPESTQWLNSLLSSIWPLINPGLFTSLADTLEDVMQASLPKLVRMVSVEDLGQGNEAIRILGVRWLPTGAAAKTISKDGKIKNDKDEGDRKVPGQGEVDDETKPDDEGSSGKDEQSKGDQQKKESDQENVAEGMEAEEGDFVNIEVGFSYRASSSGKGIKEKSKNAHLFLAFYLPGGIRFPVWVELRGIVGTMRLRLQLCPDPPFFALCTLTFLGQPKADLSCVPLTKRGLNIMDLPFISSFVQSSIDAALAEYVAPKSLTLDLKDMLVGDDFKKDTATRGVVVVKINRGRNFKPGDPGLGILKKASSDAYVAVGWAKFGKPVWSTRVIVSDMEPVWNETAFILVGPEEVNAGERLRIQLWDSDRTSADDDLGRIELDLKELMHSPQSKGKMRDRTDGFLALEGSEEMPGTLDWSVGYFSKTRIQDEQLKKQTIEKDVSSFQGLKDKVSKDAKNKLREATSHDESHELDQQKAQMLKSEEDAMVISTTPLEDFPTGIFAIQIHQITGLEFEKMNKSQSKEEEGDDSEAANDLPSSYSTVILNHQTVFKTRTKPKNPNPFFNAGTERLIRDWRTTQVIVSVRDSRIHENDPLLGIVALPLGKVFRERSQVMDNYPLVGGLGYGRVRISMVFRSIQLQAPKELLGWDSYGTLEVTGPVTSNDISPDLGNLRMKVRTAINRAKMYSSNKNTGNGSQWTGKHERPVCVAVRKRYCSCVVIEFRKNNLGLDKTPAFAVLWLKDIPDEEDCTVTLPVWKSDADTLKRGQSNCDDNLGEKMGTINVPVKFYRGLGAYHHKLVSRSPNLSDVFEVISTANDNQEVHMGMSDEESADSSDSSGSDEEGPHHAANGLLHKLKINGKSSTEGAEDDDHRGGGPIDQIKDYKIHSEQLHRRHRGLMQWKGVRTANYLKTKVQHGKDHLTDHFKHHERDPGIETEV</sequence>
<comment type="caution">
    <text evidence="15">The sequence shown here is derived from an EMBL/GenBank/DDBJ whole genome shotgun (WGS) entry which is preliminary data.</text>
</comment>
<dbReference type="Gene3D" id="2.60.40.150">
    <property type="entry name" value="C2 domain"/>
    <property type="match status" value="2"/>
</dbReference>
<keyword evidence="9" id="KW-0446">Lipid-binding</keyword>
<dbReference type="PANTHER" id="PTHR47348">
    <property type="entry name" value="MEIOTICALLY UP-REGULATED GENE 190 PROTEIN"/>
    <property type="match status" value="1"/>
</dbReference>
<evidence type="ECO:0000256" key="5">
    <source>
        <dbReference type="ARBA" id="ARBA00022737"/>
    </source>
</evidence>
<dbReference type="InterPro" id="IPR037765">
    <property type="entry name" value="C2B_Tricalbin"/>
</dbReference>
<protein>
    <recommendedName>
        <fullName evidence="17">Meiotically up-regulated gene 190 protein</fullName>
    </recommendedName>
</protein>
<evidence type="ECO:0000256" key="11">
    <source>
        <dbReference type="SAM" id="MobiDB-lite"/>
    </source>
</evidence>
<dbReference type="GO" id="GO:0061817">
    <property type="term" value="P:endoplasmic reticulum-plasma membrane tethering"/>
    <property type="evidence" value="ECO:0007669"/>
    <property type="project" value="InterPro"/>
</dbReference>
<reference evidence="15" key="1">
    <citation type="submission" date="2021-03" db="EMBL/GenBank/DDBJ databases">
        <authorList>
            <person name="Tagirdzhanova G."/>
        </authorList>
    </citation>
    <scope>NUCLEOTIDE SEQUENCE</scope>
</reference>
<dbReference type="AlphaFoldDB" id="A0A8H3J334"/>
<feature type="domain" description="C2" evidence="13">
    <location>
        <begin position="599"/>
        <end position="728"/>
    </location>
</feature>
<evidence type="ECO:0000313" key="15">
    <source>
        <dbReference type="EMBL" id="CAF9939778.1"/>
    </source>
</evidence>
<dbReference type="InterPro" id="IPR057349">
    <property type="entry name" value="C2_Mug190_3rd"/>
</dbReference>
<dbReference type="GO" id="GO:0008289">
    <property type="term" value="F:lipid binding"/>
    <property type="evidence" value="ECO:0007669"/>
    <property type="project" value="UniProtKB-KW"/>
</dbReference>
<evidence type="ECO:0000256" key="7">
    <source>
        <dbReference type="ARBA" id="ARBA00022989"/>
    </source>
</evidence>
<dbReference type="Pfam" id="PF25331">
    <property type="entry name" value="C2_Mug190_3rd"/>
    <property type="match status" value="1"/>
</dbReference>
<feature type="compositionally biased region" description="Basic and acidic residues" evidence="11">
    <location>
        <begin position="33"/>
        <end position="42"/>
    </location>
</feature>
<feature type="compositionally biased region" description="Polar residues" evidence="11">
    <location>
        <begin position="45"/>
        <end position="54"/>
    </location>
</feature>
<keyword evidence="3" id="KW-0597">Phosphoprotein</keyword>
<evidence type="ECO:0000256" key="9">
    <source>
        <dbReference type="ARBA" id="ARBA00023121"/>
    </source>
</evidence>
<gene>
    <name evidence="15" type="ORF">ALECFALPRED_008285</name>
</gene>
<keyword evidence="2" id="KW-0813">Transport</keyword>
<evidence type="ECO:0000256" key="6">
    <source>
        <dbReference type="ARBA" id="ARBA00022824"/>
    </source>
</evidence>
<feature type="compositionally biased region" description="Basic and acidic residues" evidence="11">
    <location>
        <begin position="104"/>
        <end position="118"/>
    </location>
</feature>
<feature type="compositionally biased region" description="Basic and acidic residues" evidence="11">
    <location>
        <begin position="1201"/>
        <end position="1213"/>
    </location>
</feature>
<keyword evidence="4 12" id="KW-0812">Transmembrane</keyword>
<dbReference type="SUPFAM" id="SSF49562">
    <property type="entry name" value="C2 domain (Calcium/lipid-binding domain, CaLB)"/>
    <property type="match status" value="2"/>
</dbReference>